<evidence type="ECO:0000256" key="3">
    <source>
        <dbReference type="PROSITE-ProRule" id="PRU00320"/>
    </source>
</evidence>
<evidence type="ECO:0000256" key="1">
    <source>
        <dbReference type="ARBA" id="ARBA00004123"/>
    </source>
</evidence>
<dbReference type="SUPFAM" id="SSF46689">
    <property type="entry name" value="Homeodomain-like"/>
    <property type="match status" value="1"/>
</dbReference>
<feature type="compositionally biased region" description="Polar residues" evidence="4">
    <location>
        <begin position="788"/>
        <end position="798"/>
    </location>
</feature>
<feature type="compositionally biased region" description="Basic residues" evidence="4">
    <location>
        <begin position="694"/>
        <end position="709"/>
    </location>
</feature>
<feature type="region of interest" description="Disordered" evidence="4">
    <location>
        <begin position="880"/>
        <end position="957"/>
    </location>
</feature>
<dbReference type="PANTHER" id="PTHR23110">
    <property type="entry name" value="BTB DOMAIN TRANSCRIPTION FACTOR"/>
    <property type="match status" value="1"/>
</dbReference>
<feature type="domain" description="BTB" evidence="5">
    <location>
        <begin position="31"/>
        <end position="96"/>
    </location>
</feature>
<dbReference type="CDD" id="cd18315">
    <property type="entry name" value="BTB_POZ_BAB-like"/>
    <property type="match status" value="1"/>
</dbReference>
<feature type="compositionally biased region" description="Polar residues" evidence="4">
    <location>
        <begin position="1056"/>
        <end position="1066"/>
    </location>
</feature>
<evidence type="ECO:0000313" key="8">
    <source>
        <dbReference type="Proteomes" id="UP001059596"/>
    </source>
</evidence>
<dbReference type="Pfam" id="PF05225">
    <property type="entry name" value="HTH_psq"/>
    <property type="match status" value="1"/>
</dbReference>
<dbReference type="GO" id="GO:0006357">
    <property type="term" value="P:regulation of transcription by RNA polymerase II"/>
    <property type="evidence" value="ECO:0007669"/>
    <property type="project" value="TreeGrafter"/>
</dbReference>
<evidence type="ECO:0000259" key="5">
    <source>
        <dbReference type="PROSITE" id="PS50097"/>
    </source>
</evidence>
<feature type="region of interest" description="Disordered" evidence="4">
    <location>
        <begin position="119"/>
        <end position="159"/>
    </location>
</feature>
<comment type="subcellular location">
    <subcellularLocation>
        <location evidence="1 3">Nucleus</location>
    </subcellularLocation>
</comment>
<organism evidence="7 8">
    <name type="scientific">Drosophila gunungcola</name>
    <name type="common">fruit fly</name>
    <dbReference type="NCBI Taxonomy" id="103775"/>
    <lineage>
        <taxon>Eukaryota</taxon>
        <taxon>Metazoa</taxon>
        <taxon>Ecdysozoa</taxon>
        <taxon>Arthropoda</taxon>
        <taxon>Hexapoda</taxon>
        <taxon>Insecta</taxon>
        <taxon>Pterygota</taxon>
        <taxon>Neoptera</taxon>
        <taxon>Endopterygota</taxon>
        <taxon>Diptera</taxon>
        <taxon>Brachycera</taxon>
        <taxon>Muscomorpha</taxon>
        <taxon>Ephydroidea</taxon>
        <taxon>Drosophilidae</taxon>
        <taxon>Drosophila</taxon>
        <taxon>Sophophora</taxon>
    </lineage>
</organism>
<proteinExistence type="predicted"/>
<accession>A0A9Q0BP83</accession>
<feature type="compositionally biased region" description="Gly residues" evidence="4">
    <location>
        <begin position="300"/>
        <end position="316"/>
    </location>
</feature>
<feature type="DNA-binding region" description="H-T-H motif" evidence="3">
    <location>
        <begin position="351"/>
        <end position="371"/>
    </location>
</feature>
<dbReference type="GO" id="GO:0005634">
    <property type="term" value="C:nucleus"/>
    <property type="evidence" value="ECO:0007669"/>
    <property type="project" value="UniProtKB-SubCell"/>
</dbReference>
<feature type="region of interest" description="Disordered" evidence="4">
    <location>
        <begin position="380"/>
        <end position="422"/>
    </location>
</feature>
<dbReference type="InterPro" id="IPR011333">
    <property type="entry name" value="SKP1/BTB/POZ_sf"/>
</dbReference>
<sequence length="1111" mass="115361">MSVQQFCLRWNNHQPNFISVCSSLLHNGTLVDVTLAAEGRQLQAHKIVLSACSSYFQALFTTNPCQHPIVILKDVQYDDLKTMVDFMYYGEVNVSQEQLPHILKTAEMLKIKGLAEMPTDPANLTKSDSKSSTDGNELVGSGERNNVEEQHNSSLDAGNGAGNAGLSLAQMSQMSFGAGGSLAGHSLHAAKLLKESASAELEQQPQDSDLDDGHGHLHMQIKPEVDIGGVNQTMPLDISGGTTPSEHDAPNSQSSHSVGSYATAAQNLSPSESNMVQSVYSQGPTPTQSPAHTGGASAVGAGGAGNAGSAGNGGATGPANQVVKRKRSVNPQGDENFIRALEAVRTGGIGFCKAARLYGVNNRTLWLEYKKRGYPVSRPSIKARVVKQEPNLSPSPTPSTNQGDDNTNETLSMQIPPQAETPTPSLMCTPHHAGLGSGAGSLPGGGNSHPAIGVMSLFDPRYMDSPGNVHSMTRQRYIEATGGGAGAGTGAGTGTINNTISSQAGGTATLLQAAAVMAASGAVESAESQAQSQSQSQSLSISAMPMPVSVPMGMAHSFLINNFVTVAAAPPVTGLQYLDKSPAHAPHAPHPPLAAASSSSGGSGSFERSFSIGGVGSVDCDPDGTPSSPVVMGTKRNRVLTRQPRVKRDSDSISSTNQISPDTAATTLDFDPFNAAGAASSVTARDYSTTGASHHLHHQPTVHGHHGHHHLLAVPPRIERHASEPAPSLGPSTPHLLSVPSSTPYLIKQHSDPLLPRQSALHMAGGSGSGMTATGSNPFAPLHRQYSHPLSGTSSASHVSPAPLHHPHHISLPESIYASGSPPPAGSSQYLVPTRVVTCQTVVSSETAATPTNASPGSSSTVSAAVSVVTSPISGIQLQNTASRHPLSPTFSVASSDVAHERRSPHSPGRSQQVVERAGKIQAEAANGGSRLRNAKSASSGSIGGTHTHLHPGQATTMSSSFEHLPTLRVKNEELQRSVSSPQTQREIITLDNPRSSHCPVIRPGPALGCNFCWNTIDGHGRILRRKTKYHCPECQTNLCIVPCFQEYHERLNNEASSAAGENQVNSSSTTGLGSGSGSGSSGKASPYVATAGNSSHSGGGARPYTKTESI</sequence>
<feature type="compositionally biased region" description="Polar residues" evidence="4">
    <location>
        <begin position="122"/>
        <end position="135"/>
    </location>
</feature>
<feature type="region of interest" description="Disordered" evidence="4">
    <location>
        <begin position="197"/>
        <end position="216"/>
    </location>
</feature>
<dbReference type="Gene3D" id="3.30.710.10">
    <property type="entry name" value="Potassium Channel Kv1.1, Chain A"/>
    <property type="match status" value="1"/>
</dbReference>
<name>A0A9Q0BP83_9MUSC</name>
<reference evidence="7" key="1">
    <citation type="journal article" date="2023" name="Genome Biol. Evol.">
        <title>Long-read-based Genome Assembly of Drosophila gunungcola Reveals Fewer Chemosensory Genes in Flower-breeding Species.</title>
        <authorList>
            <person name="Negi A."/>
            <person name="Liao B.Y."/>
            <person name="Yeh S.D."/>
        </authorList>
    </citation>
    <scope>NUCLEOTIDE SEQUENCE</scope>
    <source>
        <strain evidence="7">Sukarami</strain>
    </source>
</reference>
<dbReference type="PROSITE" id="PS50960">
    <property type="entry name" value="HTH_PSQ"/>
    <property type="match status" value="1"/>
</dbReference>
<evidence type="ECO:0000313" key="7">
    <source>
        <dbReference type="EMBL" id="KAI8039111.1"/>
    </source>
</evidence>
<dbReference type="GO" id="GO:0003677">
    <property type="term" value="F:DNA binding"/>
    <property type="evidence" value="ECO:0007669"/>
    <property type="project" value="UniProtKB-UniRule"/>
</dbReference>
<evidence type="ECO:0000259" key="6">
    <source>
        <dbReference type="PROSITE" id="PS50960"/>
    </source>
</evidence>
<evidence type="ECO:0000256" key="4">
    <source>
        <dbReference type="SAM" id="MobiDB-lite"/>
    </source>
</evidence>
<dbReference type="SMART" id="SM00225">
    <property type="entry name" value="BTB"/>
    <property type="match status" value="1"/>
</dbReference>
<feature type="region of interest" description="Disordered" evidence="4">
    <location>
        <begin position="686"/>
        <end position="709"/>
    </location>
</feature>
<dbReference type="PROSITE" id="PS50097">
    <property type="entry name" value="BTB"/>
    <property type="match status" value="1"/>
</dbReference>
<feature type="compositionally biased region" description="Polar residues" evidence="4">
    <location>
        <begin position="880"/>
        <end position="895"/>
    </location>
</feature>
<protein>
    <submittedName>
        <fullName evidence="7">Uncharacterized protein</fullName>
    </submittedName>
</protein>
<dbReference type="SUPFAM" id="SSF54695">
    <property type="entry name" value="POZ domain"/>
    <property type="match status" value="1"/>
</dbReference>
<dbReference type="Gene3D" id="1.10.10.60">
    <property type="entry name" value="Homeodomain-like"/>
    <property type="match status" value="1"/>
</dbReference>
<dbReference type="Proteomes" id="UP001059596">
    <property type="component" value="Unassembled WGS sequence"/>
</dbReference>
<dbReference type="InterPro" id="IPR051095">
    <property type="entry name" value="Dros_DevTransReg"/>
</dbReference>
<keyword evidence="3" id="KW-0238">DNA-binding</keyword>
<feature type="compositionally biased region" description="Polar residues" evidence="4">
    <location>
        <begin position="230"/>
        <end position="291"/>
    </location>
</feature>
<comment type="caution">
    <text evidence="7">The sequence shown here is derived from an EMBL/GenBank/DDBJ whole genome shotgun (WGS) entry which is preliminary data.</text>
</comment>
<dbReference type="AlphaFoldDB" id="A0A9Q0BP83"/>
<feature type="region of interest" description="Disordered" evidence="4">
    <location>
        <begin position="1056"/>
        <end position="1111"/>
    </location>
</feature>
<dbReference type="EMBL" id="JAMKOV010000006">
    <property type="protein sequence ID" value="KAI8039111.1"/>
    <property type="molecule type" value="Genomic_DNA"/>
</dbReference>
<feature type="region of interest" description="Disordered" evidence="4">
    <location>
        <begin position="759"/>
        <end position="808"/>
    </location>
</feature>
<keyword evidence="2 3" id="KW-0539">Nucleus</keyword>
<feature type="region of interest" description="Disordered" evidence="4">
    <location>
        <begin position="580"/>
        <end position="666"/>
    </location>
</feature>
<dbReference type="InterPro" id="IPR009057">
    <property type="entry name" value="Homeodomain-like_sf"/>
</dbReference>
<keyword evidence="8" id="KW-1185">Reference proteome</keyword>
<feature type="domain" description="HTH psq-type" evidence="6">
    <location>
        <begin position="323"/>
        <end position="375"/>
    </location>
</feature>
<dbReference type="InterPro" id="IPR007889">
    <property type="entry name" value="HTH_Psq"/>
</dbReference>
<dbReference type="PANTHER" id="PTHR23110:SF81">
    <property type="entry name" value="BTB-PROTEIN-VII, ISOFORM F-RELATED"/>
    <property type="match status" value="1"/>
</dbReference>
<evidence type="ECO:0000256" key="2">
    <source>
        <dbReference type="ARBA" id="ARBA00023242"/>
    </source>
</evidence>
<gene>
    <name evidence="7" type="ORF">M5D96_007828</name>
</gene>
<feature type="compositionally biased region" description="Polar residues" evidence="4">
    <location>
        <begin position="652"/>
        <end position="666"/>
    </location>
</feature>
<dbReference type="InterPro" id="IPR000210">
    <property type="entry name" value="BTB/POZ_dom"/>
</dbReference>
<feature type="compositionally biased region" description="Polar residues" evidence="4">
    <location>
        <begin position="401"/>
        <end position="422"/>
    </location>
</feature>
<feature type="region of interest" description="Disordered" evidence="4">
    <location>
        <begin position="224"/>
        <end position="319"/>
    </location>
</feature>
<dbReference type="Pfam" id="PF00651">
    <property type="entry name" value="BTB"/>
    <property type="match status" value="1"/>
</dbReference>